<feature type="compositionally biased region" description="Low complexity" evidence="2">
    <location>
        <begin position="1"/>
        <end position="24"/>
    </location>
</feature>
<evidence type="ECO:0000313" key="4">
    <source>
        <dbReference type="Proteomes" id="UP000803844"/>
    </source>
</evidence>
<comment type="caution">
    <text evidence="3">The sequence shown here is derived from an EMBL/GenBank/DDBJ whole genome shotgun (WGS) entry which is preliminary data.</text>
</comment>
<proteinExistence type="predicted"/>
<keyword evidence="1" id="KW-0175">Coiled coil</keyword>
<dbReference type="EMBL" id="MU032345">
    <property type="protein sequence ID" value="KAF3768841.1"/>
    <property type="molecule type" value="Genomic_DNA"/>
</dbReference>
<evidence type="ECO:0000256" key="2">
    <source>
        <dbReference type="SAM" id="MobiDB-lite"/>
    </source>
</evidence>
<dbReference type="OrthoDB" id="3883941at2759"/>
<dbReference type="GeneID" id="63838358"/>
<dbReference type="RefSeq" id="XP_040779802.1">
    <property type="nucleotide sequence ID" value="XM_040921229.1"/>
</dbReference>
<dbReference type="SUPFAM" id="SSF69989">
    <property type="entry name" value="C-terminal domain of PLC-beta"/>
    <property type="match status" value="1"/>
</dbReference>
<accession>A0A9P4Y8S5</accession>
<evidence type="ECO:0000256" key="1">
    <source>
        <dbReference type="SAM" id="Coils"/>
    </source>
</evidence>
<protein>
    <submittedName>
        <fullName evidence="3">Uncharacterized protein</fullName>
    </submittedName>
</protein>
<gene>
    <name evidence="3" type="ORF">M406DRAFT_337183</name>
</gene>
<reference evidence="3" key="1">
    <citation type="journal article" date="2020" name="Phytopathology">
        <title>Genome sequence of the chestnut blight fungus Cryphonectria parasitica EP155: A fundamental resource for an archetypical invasive plant pathogen.</title>
        <authorList>
            <person name="Crouch J.A."/>
            <person name="Dawe A."/>
            <person name="Aerts A."/>
            <person name="Barry K."/>
            <person name="Churchill A.C.L."/>
            <person name="Grimwood J."/>
            <person name="Hillman B."/>
            <person name="Milgroom M.G."/>
            <person name="Pangilinan J."/>
            <person name="Smith M."/>
            <person name="Salamov A."/>
            <person name="Schmutz J."/>
            <person name="Yadav J."/>
            <person name="Grigoriev I.V."/>
            <person name="Nuss D."/>
        </authorList>
    </citation>
    <scope>NUCLEOTIDE SEQUENCE</scope>
    <source>
        <strain evidence="3">EP155</strain>
    </source>
</reference>
<keyword evidence="4" id="KW-1185">Reference proteome</keyword>
<feature type="coiled-coil region" evidence="1">
    <location>
        <begin position="364"/>
        <end position="410"/>
    </location>
</feature>
<evidence type="ECO:0000313" key="3">
    <source>
        <dbReference type="EMBL" id="KAF3768841.1"/>
    </source>
</evidence>
<feature type="compositionally biased region" description="Low complexity" evidence="2">
    <location>
        <begin position="32"/>
        <end position="45"/>
    </location>
</feature>
<organism evidence="3 4">
    <name type="scientific">Cryphonectria parasitica (strain ATCC 38755 / EP155)</name>
    <dbReference type="NCBI Taxonomy" id="660469"/>
    <lineage>
        <taxon>Eukaryota</taxon>
        <taxon>Fungi</taxon>
        <taxon>Dikarya</taxon>
        <taxon>Ascomycota</taxon>
        <taxon>Pezizomycotina</taxon>
        <taxon>Sordariomycetes</taxon>
        <taxon>Sordariomycetidae</taxon>
        <taxon>Diaporthales</taxon>
        <taxon>Cryphonectriaceae</taxon>
        <taxon>Cryphonectria-Endothia species complex</taxon>
        <taxon>Cryphonectria</taxon>
    </lineage>
</organism>
<name>A0A9P4Y8S5_CRYP1</name>
<dbReference type="AlphaFoldDB" id="A0A9P4Y8S5"/>
<dbReference type="Proteomes" id="UP000803844">
    <property type="component" value="Unassembled WGS sequence"/>
</dbReference>
<feature type="region of interest" description="Disordered" evidence="2">
    <location>
        <begin position="1"/>
        <end position="45"/>
    </location>
</feature>
<sequence length="413" mass="44942">MIPARSLTRTALPRAARSARASPRVHQVRLQSTTTSSSSSSGGSAQSPYLAGAVGGLAAGAALYGIYLVSPAGKVSRSINKTTKEAQKKYKEAAAKFQESTPDADQTVNYIKDLCYSYVGWIPGGRQYVDTAFKDYEKVRKNHKDEADAILKDAYNRFKEVSKGGLSLETARKGLDVLADVVKSVAELGKDAAGDLLDEHPQVKEKFGGSIDQLKQLGEQYGPEAKKQVDETWKQVADIIKGGFSAESISKAKNLIQEKTEQVKKMGDEAWKKGLEEAKPLLDKNPRIKELIEKNQDALKQGNVGELFSRARSAVESGETGDLEGYVNQAVEKAKSKGSQVAGGSGLEQFLGKIPNGSEILPKLQQLKEVAEKHTDESEKLVRETLQELKQVLESKSEKAKEIVDKAKKESSK</sequence>